<feature type="compositionally biased region" description="Low complexity" evidence="7">
    <location>
        <begin position="140"/>
        <end position="157"/>
    </location>
</feature>
<accession>A0A6J1D7I9</accession>
<evidence type="ECO:0000259" key="9">
    <source>
        <dbReference type="PROSITE" id="PS51294"/>
    </source>
</evidence>
<keyword evidence="4" id="KW-0238">DNA-binding</keyword>
<organism evidence="10 11">
    <name type="scientific">Momordica charantia</name>
    <name type="common">Bitter gourd</name>
    <name type="synonym">Balsam pear</name>
    <dbReference type="NCBI Taxonomy" id="3673"/>
    <lineage>
        <taxon>Eukaryota</taxon>
        <taxon>Viridiplantae</taxon>
        <taxon>Streptophyta</taxon>
        <taxon>Embryophyta</taxon>
        <taxon>Tracheophyta</taxon>
        <taxon>Spermatophyta</taxon>
        <taxon>Magnoliopsida</taxon>
        <taxon>eudicotyledons</taxon>
        <taxon>Gunneridae</taxon>
        <taxon>Pentapetalae</taxon>
        <taxon>rosids</taxon>
        <taxon>fabids</taxon>
        <taxon>Cucurbitales</taxon>
        <taxon>Cucurbitaceae</taxon>
        <taxon>Momordiceae</taxon>
        <taxon>Momordica</taxon>
    </lineage>
</organism>
<dbReference type="PANTHER" id="PTHR47997:SF75">
    <property type="entry name" value="MYB DOMAIN PROTEIN 55"/>
    <property type="match status" value="1"/>
</dbReference>
<dbReference type="PROSITE" id="PS50090">
    <property type="entry name" value="MYB_LIKE"/>
    <property type="match status" value="2"/>
</dbReference>
<keyword evidence="2" id="KW-0677">Repeat</keyword>
<evidence type="ECO:0000256" key="7">
    <source>
        <dbReference type="SAM" id="MobiDB-lite"/>
    </source>
</evidence>
<dbReference type="InterPro" id="IPR001005">
    <property type="entry name" value="SANT/Myb"/>
</dbReference>
<keyword evidence="3" id="KW-0805">Transcription regulation</keyword>
<feature type="domain" description="Myb-like" evidence="8">
    <location>
        <begin position="64"/>
        <end position="114"/>
    </location>
</feature>
<dbReference type="InterPro" id="IPR017930">
    <property type="entry name" value="Myb_dom"/>
</dbReference>
<dbReference type="RefSeq" id="XP_022149609.1">
    <property type="nucleotide sequence ID" value="XM_022293917.1"/>
</dbReference>
<dbReference type="SUPFAM" id="SSF46689">
    <property type="entry name" value="Homeodomain-like"/>
    <property type="match status" value="1"/>
</dbReference>
<dbReference type="AlphaFoldDB" id="A0A6J1D7I9"/>
<keyword evidence="5" id="KW-0804">Transcription</keyword>
<dbReference type="GO" id="GO:0003677">
    <property type="term" value="F:DNA binding"/>
    <property type="evidence" value="ECO:0007669"/>
    <property type="project" value="UniProtKB-KW"/>
</dbReference>
<dbReference type="InterPro" id="IPR009057">
    <property type="entry name" value="Homeodomain-like_sf"/>
</dbReference>
<evidence type="ECO:0000256" key="5">
    <source>
        <dbReference type="ARBA" id="ARBA00023163"/>
    </source>
</evidence>
<protein>
    <submittedName>
        <fullName evidence="11">Transcription factor MYB58-like</fullName>
    </submittedName>
</protein>
<name>A0A6J1D7I9_MOMCH</name>
<dbReference type="GO" id="GO:0005634">
    <property type="term" value="C:nucleus"/>
    <property type="evidence" value="ECO:0007669"/>
    <property type="project" value="UniProtKB-SubCell"/>
</dbReference>
<dbReference type="OrthoDB" id="2143914at2759"/>
<evidence type="ECO:0000256" key="3">
    <source>
        <dbReference type="ARBA" id="ARBA00023015"/>
    </source>
</evidence>
<comment type="subcellular location">
    <subcellularLocation>
        <location evidence="1">Nucleus</location>
    </subcellularLocation>
</comment>
<dbReference type="KEGG" id="mcha:111017994"/>
<dbReference type="SMART" id="SM00717">
    <property type="entry name" value="SANT"/>
    <property type="match status" value="2"/>
</dbReference>
<evidence type="ECO:0000256" key="2">
    <source>
        <dbReference type="ARBA" id="ARBA00022737"/>
    </source>
</evidence>
<dbReference type="GeneID" id="111017994"/>
<dbReference type="FunFam" id="1.10.10.60:FF:000015">
    <property type="entry name" value="Transcription factor RAX3"/>
    <property type="match status" value="1"/>
</dbReference>
<dbReference type="PANTHER" id="PTHR47997">
    <property type="entry name" value="MYB DOMAIN PROTEIN 55"/>
    <property type="match status" value="1"/>
</dbReference>
<evidence type="ECO:0000256" key="1">
    <source>
        <dbReference type="ARBA" id="ARBA00004123"/>
    </source>
</evidence>
<keyword evidence="6" id="KW-0539">Nucleus</keyword>
<feature type="compositionally biased region" description="Basic and acidic residues" evidence="7">
    <location>
        <begin position="158"/>
        <end position="167"/>
    </location>
</feature>
<dbReference type="CDD" id="cd00167">
    <property type="entry name" value="SANT"/>
    <property type="match status" value="2"/>
</dbReference>
<feature type="domain" description="HTH myb-type" evidence="9">
    <location>
        <begin position="64"/>
        <end position="118"/>
    </location>
</feature>
<gene>
    <name evidence="11" type="primary">LOC111017994</name>
</gene>
<dbReference type="Pfam" id="PF00249">
    <property type="entry name" value="Myb_DNA-binding"/>
    <property type="match status" value="2"/>
</dbReference>
<dbReference type="Proteomes" id="UP000504603">
    <property type="component" value="Unplaced"/>
</dbReference>
<dbReference type="Gene3D" id="1.10.10.60">
    <property type="entry name" value="Homeodomain-like"/>
    <property type="match status" value="2"/>
</dbReference>
<evidence type="ECO:0000256" key="4">
    <source>
        <dbReference type="ARBA" id="ARBA00023125"/>
    </source>
</evidence>
<feature type="domain" description="Myb-like" evidence="8">
    <location>
        <begin position="11"/>
        <end position="63"/>
    </location>
</feature>
<keyword evidence="10" id="KW-1185">Reference proteome</keyword>
<feature type="compositionally biased region" description="Low complexity" evidence="7">
    <location>
        <begin position="168"/>
        <end position="186"/>
    </location>
</feature>
<evidence type="ECO:0000259" key="8">
    <source>
        <dbReference type="PROSITE" id="PS50090"/>
    </source>
</evidence>
<evidence type="ECO:0000313" key="10">
    <source>
        <dbReference type="Proteomes" id="UP000504603"/>
    </source>
</evidence>
<evidence type="ECO:0000313" key="11">
    <source>
        <dbReference type="RefSeq" id="XP_022149609.1"/>
    </source>
</evidence>
<evidence type="ECO:0000256" key="6">
    <source>
        <dbReference type="ARBA" id="ARBA00023242"/>
    </source>
</evidence>
<dbReference type="InterPro" id="IPR051953">
    <property type="entry name" value="Plant_SW-associated_TFs"/>
</dbReference>
<feature type="region of interest" description="Disordered" evidence="7">
    <location>
        <begin position="121"/>
        <end position="197"/>
    </location>
</feature>
<reference evidence="11" key="1">
    <citation type="submission" date="2025-08" db="UniProtKB">
        <authorList>
            <consortium name="RefSeq"/>
        </authorList>
    </citation>
    <scope>IDENTIFICATION</scope>
    <source>
        <strain evidence="11">OHB3-1</strain>
    </source>
</reference>
<proteinExistence type="predicted"/>
<dbReference type="PROSITE" id="PS51294">
    <property type="entry name" value="HTH_MYB"/>
    <property type="match status" value="2"/>
</dbReference>
<sequence>MGKGRAPCCDKNQVKRGPWSPAEDLRLITFIQNHGHDNWRALPKQAGLLRCGKSCRLRWINYLRPDVKRGNFTQEEEDTIIKLHKTWGNKWSKIASRLSGRTDNEIKNVWNTHLKKRLSQSSETTKVIVSDSSGDESKESSSPTTSSSSSSSQTQNSDKNEPPKKQQPEQQTSSSISSESSNSNSSATPPDIFWPQNPMELDMGIEIPLECDIEFWNMLDLDNIDHLLDQSNEVAHGCVENNGELQNDKWFKYLENELGLDRPPEVGTDETTATTATTTDEINSAQRLLVDPCIAYFADGFPQQPYT</sequence>
<feature type="domain" description="HTH myb-type" evidence="9">
    <location>
        <begin position="11"/>
        <end position="63"/>
    </location>
</feature>